<dbReference type="Proteomes" id="UP001589799">
    <property type="component" value="Unassembled WGS sequence"/>
</dbReference>
<comment type="caution">
    <text evidence="1">The sequence shown here is derived from an EMBL/GenBank/DDBJ whole genome shotgun (WGS) entry which is preliminary data.</text>
</comment>
<accession>A0ABV6I3C5</accession>
<protein>
    <submittedName>
        <fullName evidence="1">Uncharacterized protein</fullName>
    </submittedName>
</protein>
<sequence>MLAMLFFAPMLTVAVAQEPLPPPETAAEAWAQFLPQVIATVLAGVGIFLSFAIRSVVALLPPFIAAWIDSKRQRDLHSAIMSKVAELIAAGRWPTVADAAAIGRDLLNELREHGRKSVPEAMAHYGLERATAEGDAVLKALAARFGLQLQGGILIGEAVEDDPERDGWRAPKVPA</sequence>
<proteinExistence type="predicted"/>
<dbReference type="EMBL" id="JBHLWE010000021">
    <property type="protein sequence ID" value="MFC0340701.1"/>
    <property type="molecule type" value="Genomic_DNA"/>
</dbReference>
<reference evidence="1 2" key="1">
    <citation type="submission" date="2024-09" db="EMBL/GenBank/DDBJ databases">
        <authorList>
            <person name="Sun Q."/>
            <person name="Mori K."/>
        </authorList>
    </citation>
    <scope>NUCLEOTIDE SEQUENCE [LARGE SCALE GENOMIC DNA]</scope>
    <source>
        <strain evidence="1 2">KCTC 22789</strain>
    </source>
</reference>
<organism evidence="1 2">
    <name type="scientific">Paracoccus niistensis</name>
    <dbReference type="NCBI Taxonomy" id="632935"/>
    <lineage>
        <taxon>Bacteria</taxon>
        <taxon>Pseudomonadati</taxon>
        <taxon>Pseudomonadota</taxon>
        <taxon>Alphaproteobacteria</taxon>
        <taxon>Rhodobacterales</taxon>
        <taxon>Paracoccaceae</taxon>
        <taxon>Paracoccus</taxon>
    </lineage>
</organism>
<name>A0ABV6I3C5_9RHOB</name>
<keyword evidence="2" id="KW-1185">Reference proteome</keyword>
<evidence type="ECO:0000313" key="1">
    <source>
        <dbReference type="EMBL" id="MFC0340701.1"/>
    </source>
</evidence>
<evidence type="ECO:0000313" key="2">
    <source>
        <dbReference type="Proteomes" id="UP001589799"/>
    </source>
</evidence>
<dbReference type="RefSeq" id="WP_377698359.1">
    <property type="nucleotide sequence ID" value="NZ_JBHLWE010000021.1"/>
</dbReference>
<gene>
    <name evidence="1" type="ORF">ACFFII_07960</name>
</gene>